<evidence type="ECO:0000313" key="2">
    <source>
        <dbReference type="EMBL" id="TGK71063.1"/>
    </source>
</evidence>
<dbReference type="RefSeq" id="WP_135636168.1">
    <property type="nucleotide sequence ID" value="NZ_RQFE01000027.1"/>
</dbReference>
<dbReference type="EMBL" id="RQFF01000024">
    <property type="protein sequence ID" value="TGK71063.1"/>
    <property type="molecule type" value="Genomic_DNA"/>
</dbReference>
<feature type="transmembrane region" description="Helical" evidence="1">
    <location>
        <begin position="5"/>
        <end position="21"/>
    </location>
</feature>
<name>A0A6N4QGR2_9LEPT</name>
<gene>
    <name evidence="2" type="ORF">EHQ18_08340</name>
</gene>
<organism evidence="2 3">
    <name type="scientific">Leptospira kanakyensis</name>
    <dbReference type="NCBI Taxonomy" id="2484968"/>
    <lineage>
        <taxon>Bacteria</taxon>
        <taxon>Pseudomonadati</taxon>
        <taxon>Spirochaetota</taxon>
        <taxon>Spirochaetia</taxon>
        <taxon>Leptospirales</taxon>
        <taxon>Leptospiraceae</taxon>
        <taxon>Leptospira</taxon>
    </lineage>
</organism>
<comment type="caution">
    <text evidence="2">The sequence shown here is derived from an EMBL/GenBank/DDBJ whole genome shotgun (WGS) entry which is preliminary data.</text>
</comment>
<keyword evidence="1" id="KW-1133">Transmembrane helix</keyword>
<evidence type="ECO:0000313" key="3">
    <source>
        <dbReference type="Proteomes" id="UP000297239"/>
    </source>
</evidence>
<accession>A0A6N4QGR2</accession>
<keyword evidence="3" id="KW-1185">Reference proteome</keyword>
<protein>
    <submittedName>
        <fullName evidence="2">Uncharacterized protein</fullName>
    </submittedName>
</protein>
<dbReference type="AlphaFoldDB" id="A0A6N4QGR2"/>
<reference evidence="2" key="1">
    <citation type="journal article" date="2019" name="PLoS Negl. Trop. Dis.">
        <title>Revisiting the worldwide diversity of Leptospira species in the environment.</title>
        <authorList>
            <person name="Vincent A.T."/>
            <person name="Schiettekatte O."/>
            <person name="Bourhy P."/>
            <person name="Veyrier F.J."/>
            <person name="Picardeau M."/>
        </authorList>
    </citation>
    <scope>NUCLEOTIDE SEQUENCE [LARGE SCALE GENOMIC DNA]</scope>
    <source>
        <strain evidence="2">201800293</strain>
    </source>
</reference>
<evidence type="ECO:0000256" key="1">
    <source>
        <dbReference type="SAM" id="Phobius"/>
    </source>
</evidence>
<proteinExistence type="predicted"/>
<keyword evidence="1" id="KW-0812">Transmembrane</keyword>
<keyword evidence="1" id="KW-0472">Membrane</keyword>
<dbReference type="OrthoDB" id="9983460at2"/>
<sequence length="250" mass="29362">MRFISIVVIPITIIISIYFFIDESANNEIFNSFTGLISGSLLSFYVTSTYEALKYRISEKNIRLKYISKTDLILNNNLKNLIHNFKALNHFEENLDKPLLQELKIYTFTTNTDEFLSINDSEVIIKISNCLLHFEHIATNLENLKNFHSKFNIDFEKALRERKSDLIQFQIQEFINKSARLRIIIRSSISEAREVAIDTISFLQANAKRIKLSKFEKFFFGNITMIYTNNLDKDYLEERVNVLNNTFKLI</sequence>
<dbReference type="Proteomes" id="UP000297239">
    <property type="component" value="Unassembled WGS sequence"/>
</dbReference>
<feature type="transmembrane region" description="Helical" evidence="1">
    <location>
        <begin position="33"/>
        <end position="53"/>
    </location>
</feature>